<gene>
    <name evidence="3 5" type="ORF">C17E7.9</name>
    <name evidence="3" type="ORF">CELE_C17E7.9</name>
</gene>
<dbReference type="eggNOG" id="ENOG502TK8H">
    <property type="taxonomic scope" value="Eukaryota"/>
</dbReference>
<sequence length="285" mass="32822">MRWLVWLSLFLLPIATSKVTQQEAKPTFWHSDHVYGHIAEFFWCRTKKKAEEAGELLGPVRQALFEQIFRAPLTIACRTTRGKIVYSTRRDNCLAGSALNEMLRAENRGENSQVIVEMVVLQEEEKYRDWDPIWIRKKEPYGFSRIRIFINEPSDSEVSKFCKTWPYPTTGFPTLVAISEFFYAPVLVCQFGVPTCDLGKMLLIIWIIVTFAIAFCVMTCSLWNSEILVLKKTEDSRQFGMQNLARENVHEGLADGTQVTTTVFRGPRENEGRVVLNRGCKPIVR</sequence>
<dbReference type="AGR" id="WB:WBGene00015903"/>
<feature type="transmembrane region" description="Helical" evidence="1">
    <location>
        <begin position="201"/>
        <end position="223"/>
    </location>
</feature>
<name>Q965M7_CAEEL</name>
<keyword evidence="6" id="KW-1267">Proteomics identification</keyword>
<evidence type="ECO:0000313" key="5">
    <source>
        <dbReference type="WormBase" id="C17E7.9a"/>
    </source>
</evidence>
<dbReference type="InParanoid" id="Q965M7"/>
<evidence type="ECO:0000256" key="1">
    <source>
        <dbReference type="SAM" id="Phobius"/>
    </source>
</evidence>
<dbReference type="WormBase" id="C17E7.9a">
    <property type="protein sequence ID" value="CE27700"/>
    <property type="gene ID" value="WBGene00015903"/>
</dbReference>
<keyword evidence="1" id="KW-1133">Transmembrane helix</keyword>
<dbReference type="EMBL" id="BX284605">
    <property type="protein sequence ID" value="CCD64874.1"/>
    <property type="molecule type" value="Genomic_DNA"/>
</dbReference>
<dbReference type="OrthoDB" id="10331343at2759"/>
<dbReference type="OMA" id="TIFHAGH"/>
<accession>Q965M7</accession>
<dbReference type="Bgee" id="WBGene00015903">
    <property type="expression patterns" value="Expressed in embryo and 3 other cell types or tissues"/>
</dbReference>
<dbReference type="PaxDb" id="6239-C17E7.9a"/>
<dbReference type="STRING" id="6239.C17E7.9a.1"/>
<dbReference type="FunCoup" id="Q965M7">
    <property type="interactions" value="179"/>
</dbReference>
<dbReference type="GeneID" id="178799"/>
<proteinExistence type="evidence at protein level"/>
<evidence type="ECO:0000313" key="3">
    <source>
        <dbReference type="EMBL" id="CCD64874.1"/>
    </source>
</evidence>
<keyword evidence="1" id="KW-0812">Transmembrane</keyword>
<dbReference type="CTD" id="178799"/>
<evidence type="ECO:0007829" key="6">
    <source>
        <dbReference type="PeptideAtlas" id="Q965M7"/>
    </source>
</evidence>
<evidence type="ECO:0000313" key="4">
    <source>
        <dbReference type="Proteomes" id="UP000001940"/>
    </source>
</evidence>
<dbReference type="UCSC" id="C17E7.9a">
    <property type="organism name" value="c. elegans"/>
</dbReference>
<evidence type="ECO:0000256" key="2">
    <source>
        <dbReference type="SAM" id="SignalP"/>
    </source>
</evidence>
<reference evidence="3 4" key="1">
    <citation type="journal article" date="1998" name="Science">
        <title>Genome sequence of the nematode C. elegans: a platform for investigating biology.</title>
        <authorList>
            <consortium name="The C. elegans sequencing consortium"/>
            <person name="Sulson J.E."/>
            <person name="Waterston R."/>
        </authorList>
    </citation>
    <scope>NUCLEOTIDE SEQUENCE [LARGE SCALE GENOMIC DNA]</scope>
    <source>
        <strain evidence="3 4">Bristol N2</strain>
    </source>
</reference>
<organism evidence="3 4">
    <name type="scientific">Caenorhabditis elegans</name>
    <dbReference type="NCBI Taxonomy" id="6239"/>
    <lineage>
        <taxon>Eukaryota</taxon>
        <taxon>Metazoa</taxon>
        <taxon>Ecdysozoa</taxon>
        <taxon>Nematoda</taxon>
        <taxon>Chromadorea</taxon>
        <taxon>Rhabditida</taxon>
        <taxon>Rhabditina</taxon>
        <taxon>Rhabditomorpha</taxon>
        <taxon>Rhabditoidea</taxon>
        <taxon>Rhabditidae</taxon>
        <taxon>Peloderinae</taxon>
        <taxon>Caenorhabditis</taxon>
    </lineage>
</organism>
<dbReference type="ExpressionAtlas" id="Q965M7">
    <property type="expression patterns" value="baseline and differential"/>
</dbReference>
<dbReference type="Proteomes" id="UP000001940">
    <property type="component" value="Chromosome V"/>
</dbReference>
<feature type="chain" id="PRO_5004324091" evidence="2">
    <location>
        <begin position="18"/>
        <end position="285"/>
    </location>
</feature>
<dbReference type="RefSeq" id="NP_504073.1">
    <property type="nucleotide sequence ID" value="NM_071672.3"/>
</dbReference>
<keyword evidence="4" id="KW-1185">Reference proteome</keyword>
<keyword evidence="1" id="KW-0472">Membrane</keyword>
<dbReference type="AlphaFoldDB" id="Q965M7"/>
<dbReference type="HOGENOM" id="CLU_1082727_0_0_1"/>
<protein>
    <submittedName>
        <fullName evidence="3">Uncharacterized protein</fullName>
    </submittedName>
</protein>
<keyword evidence="2" id="KW-0732">Signal</keyword>
<feature type="signal peptide" evidence="2">
    <location>
        <begin position="1"/>
        <end position="17"/>
    </location>
</feature>